<dbReference type="HAMAP" id="MF_00420">
    <property type="entry name" value="PurL_2"/>
    <property type="match status" value="1"/>
</dbReference>
<dbReference type="Gene3D" id="3.90.650.10">
    <property type="entry name" value="PurM-like C-terminal domain"/>
    <property type="match status" value="2"/>
</dbReference>
<dbReference type="InterPro" id="IPR010074">
    <property type="entry name" value="PRibForGlyAmidine_synth_PurL"/>
</dbReference>
<evidence type="ECO:0000256" key="2">
    <source>
        <dbReference type="ARBA" id="ARBA00022598"/>
    </source>
</evidence>
<feature type="domain" description="Phosphoribosylformylglycinamidine synthase linker" evidence="11">
    <location>
        <begin position="41"/>
        <end position="83"/>
    </location>
</feature>
<dbReference type="InterPro" id="IPR016188">
    <property type="entry name" value="PurM-like_N"/>
</dbReference>
<keyword evidence="5 8" id="KW-0658">Purine biosynthesis</keyword>
<dbReference type="NCBIfam" id="NF002290">
    <property type="entry name" value="PRK01213.1"/>
    <property type="match status" value="1"/>
</dbReference>
<evidence type="ECO:0000256" key="8">
    <source>
        <dbReference type="HAMAP-Rule" id="MF_00420"/>
    </source>
</evidence>
<dbReference type="SUPFAM" id="SSF56042">
    <property type="entry name" value="PurM C-terminal domain-like"/>
    <property type="match status" value="2"/>
</dbReference>
<feature type="domain" description="PurM-like N-terminal" evidence="9">
    <location>
        <begin position="109"/>
        <end position="223"/>
    </location>
</feature>
<dbReference type="Pfam" id="PF00586">
    <property type="entry name" value="AIRS"/>
    <property type="match status" value="2"/>
</dbReference>
<comment type="caution">
    <text evidence="8">Lacks conserved residue(s) required for the propagation of feature annotation.</text>
</comment>
<dbReference type="GO" id="GO:0000287">
    <property type="term" value="F:magnesium ion binding"/>
    <property type="evidence" value="ECO:0007669"/>
    <property type="project" value="UniProtKB-UniRule"/>
</dbReference>
<proteinExistence type="inferred from homology"/>
<comment type="subunit">
    <text evidence="8">Monomer. Part of the FGAM synthase complex composed of 1 PurL, 1 PurQ and 2 PurS subunits.</text>
</comment>
<sequence>MLIDHLDGSGWGIHEIEVSTDRFALVADTVAHALETPDLEQPYAALGVKDDEYTRIREILGRRPTSAELAMYSVMWSEHCSYKSSKVHLKKFGELSQDTPRGPLLAGIGENAGVVDIGQGYAVTFKAESHNHPSFVEPYQGAATGVGGIVRDILAMGARPIGVMDSLRFGPLDEADTRRVLPGVVAGVGGYGNCLGLPNIGGEVQFHRTYLGNPLVNALCVGVLRHEDLHRAHASGVGNKVILFGAATGGDGIGGASILASETFDETGPAKRPSVQVGDPFMEKLLIECTLELFKAGVIVGIQDFGAAGISCATSELASAGNSGMSINLDLVPLRDPNLAPEEILMSESQERMMAVVEPRHVERFMEICRKWDVTATVIGEVTDGERLIIHWHGHCIVDVDPGTVAHEGPTYRRSYRRPEWLDQVNADAAENLPRDNSPEGVRAAWMKVMAHGNIADKSWITNQYDRYVRGNSVLAQPEDAGMLRIDEETGLGIALALDANSRFTYLNPYIGAQQSLAEAYRNVAVTGAEPVAVTDCLNFGSPEDPEVMWSFVEAILGLVDACKELGIPVTGGNVSLYNQTGGTPILPTPTVGVLGVIDDVTKRLRSGFAKAGDGIWLLGSAREELSGSIWADAVHNGHLGGVPPRVDLRAETGLARVIRDAAVERLMRSSHDISEGGLAVSLVESALQGGFGFTVTLPGEDPTVQLFSESAARALVTMPESSVERVKSLCSENLVPLTRLGEVIEQLDANVVGLLSVPLAEFHGVWSRPVPEAMRN</sequence>
<evidence type="ECO:0000256" key="4">
    <source>
        <dbReference type="ARBA" id="ARBA00022741"/>
    </source>
</evidence>
<feature type="binding site" evidence="8">
    <location>
        <position position="128"/>
    </location>
    <ligand>
        <name>Mg(2+)</name>
        <dbReference type="ChEBI" id="CHEBI:18420"/>
        <label>1</label>
    </ligand>
</feature>
<keyword evidence="3 8" id="KW-0479">Metal-binding</keyword>
<dbReference type="Pfam" id="PF18072">
    <property type="entry name" value="FGAR-AT_linker"/>
    <property type="match status" value="1"/>
</dbReference>
<dbReference type="CDD" id="cd02203">
    <property type="entry name" value="PurL_repeat1"/>
    <property type="match status" value="1"/>
</dbReference>
<reference evidence="12 13" key="1">
    <citation type="submission" date="2018-12" db="EMBL/GenBank/DDBJ databases">
        <authorList>
            <consortium name="Pathogen Informatics"/>
        </authorList>
    </citation>
    <scope>NUCLEOTIDE SEQUENCE [LARGE SCALE GENOMIC DNA]</scope>
    <source>
        <strain evidence="12 13">NCTC12967</strain>
    </source>
</reference>
<dbReference type="InterPro" id="IPR036676">
    <property type="entry name" value="PurM-like_C_sf"/>
</dbReference>
<dbReference type="PIRSF" id="PIRSF001587">
    <property type="entry name" value="FGAM_synthase_II"/>
    <property type="match status" value="1"/>
</dbReference>
<feature type="binding site" evidence="8">
    <location>
        <position position="574"/>
    </location>
    <ligand>
        <name>Mg(2+)</name>
        <dbReference type="ChEBI" id="CHEBI:18420"/>
        <label>1</label>
    </ligand>
</feature>
<evidence type="ECO:0000313" key="13">
    <source>
        <dbReference type="Proteomes" id="UP000273044"/>
    </source>
</evidence>
<keyword evidence="1 8" id="KW-0963">Cytoplasm</keyword>
<dbReference type="GO" id="GO:0006189">
    <property type="term" value="P:'de novo' IMP biosynthetic process"/>
    <property type="evidence" value="ECO:0007669"/>
    <property type="project" value="UniProtKB-UniRule"/>
</dbReference>
<dbReference type="InterPro" id="IPR036921">
    <property type="entry name" value="PurM-like_N_sf"/>
</dbReference>
<evidence type="ECO:0000259" key="9">
    <source>
        <dbReference type="Pfam" id="PF00586"/>
    </source>
</evidence>
<feature type="active site" evidence="8">
    <location>
        <position position="79"/>
    </location>
</feature>
<dbReference type="NCBIfam" id="TIGR01736">
    <property type="entry name" value="FGAM_synth_II"/>
    <property type="match status" value="1"/>
</dbReference>
<feature type="binding site" evidence="8">
    <location>
        <begin position="348"/>
        <end position="350"/>
    </location>
    <ligand>
        <name>substrate</name>
    </ligand>
</feature>
<keyword evidence="4 8" id="KW-0547">Nucleotide-binding</keyword>
<feature type="binding site" evidence="8">
    <location>
        <position position="573"/>
    </location>
    <ligand>
        <name>ATP</name>
        <dbReference type="ChEBI" id="CHEBI:30616"/>
    </ligand>
</feature>
<feature type="binding site" evidence="8">
    <location>
        <position position="576"/>
    </location>
    <ligand>
        <name>substrate</name>
    </ligand>
</feature>
<name>A0A448MW37_9ACTN</name>
<keyword evidence="13" id="KW-1185">Reference proteome</keyword>
<dbReference type="PANTHER" id="PTHR43555:SF1">
    <property type="entry name" value="PHOSPHORIBOSYLFORMYLGLYCINAMIDINE SYNTHASE SUBUNIT PURL"/>
    <property type="match status" value="1"/>
</dbReference>
<comment type="pathway">
    <text evidence="8">Purine metabolism; IMP biosynthesis via de novo pathway; 5-amino-1-(5-phospho-D-ribosyl)imidazole from N(2)-formyl-N(1)-(5-phospho-D-ribosyl)glycinamide: step 1/2.</text>
</comment>
<feature type="binding site" evidence="8">
    <location>
        <position position="152"/>
    </location>
    <ligand>
        <name>Mg(2+)</name>
        <dbReference type="ChEBI" id="CHEBI:18420"/>
        <label>2</label>
    </ligand>
</feature>
<feature type="active site" description="Proton acceptor" evidence="8">
    <location>
        <position position="130"/>
    </location>
</feature>
<dbReference type="InterPro" id="IPR041609">
    <property type="entry name" value="PurL_linker"/>
</dbReference>
<protein>
    <recommendedName>
        <fullName evidence="8">Phosphoribosylformylglycinamidine synthase subunit PurL</fullName>
        <shortName evidence="8">FGAM synthase</shortName>
        <ecNumber evidence="8">6.3.5.3</ecNumber>
    </recommendedName>
    <alternativeName>
        <fullName evidence="8">Formylglycinamide ribonucleotide amidotransferase subunit II</fullName>
        <shortName evidence="8">FGAR amidotransferase II</shortName>
        <shortName evidence="8">FGAR-AT II</shortName>
    </alternativeName>
    <alternativeName>
        <fullName evidence="8">Glutamine amidotransferase PurL</fullName>
    </alternativeName>
    <alternativeName>
        <fullName evidence="8">Phosphoribosylformylglycinamidine synthase subunit II</fullName>
    </alternativeName>
</protein>
<evidence type="ECO:0000256" key="5">
    <source>
        <dbReference type="ARBA" id="ARBA00022755"/>
    </source>
</evidence>
<organism evidence="12 13">
    <name type="scientific">Arachnia propionica</name>
    <dbReference type="NCBI Taxonomy" id="1750"/>
    <lineage>
        <taxon>Bacteria</taxon>
        <taxon>Bacillati</taxon>
        <taxon>Actinomycetota</taxon>
        <taxon>Actinomycetes</taxon>
        <taxon>Propionibacteriales</taxon>
        <taxon>Propionibacteriaceae</taxon>
        <taxon>Arachnia</taxon>
    </lineage>
</organism>
<evidence type="ECO:0000259" key="11">
    <source>
        <dbReference type="Pfam" id="PF18072"/>
    </source>
</evidence>
<dbReference type="InterPro" id="IPR010918">
    <property type="entry name" value="PurM-like_C_dom"/>
</dbReference>
<feature type="binding site" evidence="8">
    <location>
        <position position="536"/>
    </location>
    <ligand>
        <name>ATP</name>
        <dbReference type="ChEBI" id="CHEBI:30616"/>
    </ligand>
</feature>
<comment type="catalytic activity">
    <reaction evidence="8">
        <text>N(2)-formyl-N(1)-(5-phospho-beta-D-ribosyl)glycinamide + L-glutamine + ATP + H2O = 2-formamido-N(1)-(5-O-phospho-beta-D-ribosyl)acetamidine + L-glutamate + ADP + phosphate + H(+)</text>
        <dbReference type="Rhea" id="RHEA:17129"/>
        <dbReference type="ChEBI" id="CHEBI:15377"/>
        <dbReference type="ChEBI" id="CHEBI:15378"/>
        <dbReference type="ChEBI" id="CHEBI:29985"/>
        <dbReference type="ChEBI" id="CHEBI:30616"/>
        <dbReference type="ChEBI" id="CHEBI:43474"/>
        <dbReference type="ChEBI" id="CHEBI:58359"/>
        <dbReference type="ChEBI" id="CHEBI:147286"/>
        <dbReference type="ChEBI" id="CHEBI:147287"/>
        <dbReference type="ChEBI" id="CHEBI:456216"/>
        <dbReference type="EC" id="6.3.5.3"/>
    </reaction>
</comment>
<feature type="domain" description="PurM-like C-terminal" evidence="10">
    <location>
        <begin position="611"/>
        <end position="747"/>
    </location>
</feature>
<dbReference type="Gene3D" id="3.30.1330.10">
    <property type="entry name" value="PurM-like, N-terminal domain"/>
    <property type="match status" value="2"/>
</dbReference>
<dbReference type="FunFam" id="3.30.1330.10:FF:000004">
    <property type="entry name" value="Phosphoribosylformylglycinamidine synthase subunit PurL"/>
    <property type="match status" value="1"/>
</dbReference>
<feature type="binding site" evidence="8">
    <location>
        <position position="151"/>
    </location>
    <ligand>
        <name>substrate</name>
    </ligand>
</feature>
<evidence type="ECO:0000256" key="1">
    <source>
        <dbReference type="ARBA" id="ARBA00022490"/>
    </source>
</evidence>
<feature type="domain" description="PurM-like N-terminal" evidence="9">
    <location>
        <begin position="479"/>
        <end position="598"/>
    </location>
</feature>
<dbReference type="AlphaFoldDB" id="A0A448MW37"/>
<gene>
    <name evidence="8 12" type="primary">purL</name>
    <name evidence="12" type="ORF">NCTC12967_00576</name>
</gene>
<feature type="binding site" evidence="8">
    <location>
        <begin position="129"/>
        <end position="132"/>
    </location>
    <ligand>
        <name>substrate</name>
    </ligand>
</feature>
<comment type="subcellular location">
    <subcellularLocation>
        <location evidence="8">Cytoplasm</location>
    </subcellularLocation>
</comment>
<dbReference type="Proteomes" id="UP000273044">
    <property type="component" value="Chromosome"/>
</dbReference>
<evidence type="ECO:0000259" key="10">
    <source>
        <dbReference type="Pfam" id="PF02769"/>
    </source>
</evidence>
<dbReference type="UniPathway" id="UPA00074">
    <property type="reaction ID" value="UER00128"/>
</dbReference>
<keyword evidence="6 8" id="KW-0067">ATP-binding</keyword>
<dbReference type="SUPFAM" id="SSF55326">
    <property type="entry name" value="PurM N-terminal domain-like"/>
    <property type="match status" value="2"/>
</dbReference>
<dbReference type="GO" id="GO:0005737">
    <property type="term" value="C:cytoplasm"/>
    <property type="evidence" value="ECO:0007669"/>
    <property type="project" value="UniProtKB-SubCell"/>
</dbReference>
<feature type="binding site" evidence="8">
    <location>
        <position position="276"/>
    </location>
    <ligand>
        <name>substrate</name>
    </ligand>
</feature>
<accession>A0A448MW37</accession>
<feature type="binding site" evidence="8">
    <location>
        <position position="304"/>
    </location>
    <ligand>
        <name>Mg(2+)</name>
        <dbReference type="ChEBI" id="CHEBI:18420"/>
        <label>2</label>
    </ligand>
</feature>
<dbReference type="PANTHER" id="PTHR43555">
    <property type="entry name" value="PHOSPHORIBOSYLFORMYLGLYCINAMIDINE SYNTHASE SUBUNIT PURL"/>
    <property type="match status" value="1"/>
</dbReference>
<evidence type="ECO:0000313" key="12">
    <source>
        <dbReference type="EMBL" id="VEH69309.1"/>
    </source>
</evidence>
<keyword evidence="7 8" id="KW-0460">Magnesium</keyword>
<dbReference type="GO" id="GO:0004642">
    <property type="term" value="F:phosphoribosylformylglycinamidine synthase activity"/>
    <property type="evidence" value="ECO:0007669"/>
    <property type="project" value="UniProtKB-UniRule"/>
</dbReference>
<dbReference type="EMBL" id="LR134406">
    <property type="protein sequence ID" value="VEH69309.1"/>
    <property type="molecule type" value="Genomic_DNA"/>
</dbReference>
<feature type="binding site" evidence="8">
    <location>
        <position position="126"/>
    </location>
    <ligand>
        <name>ATP</name>
        <dbReference type="ChEBI" id="CHEBI:30616"/>
    </ligand>
</feature>
<evidence type="ECO:0000256" key="7">
    <source>
        <dbReference type="ARBA" id="ARBA00022842"/>
    </source>
</evidence>
<comment type="similarity">
    <text evidence="8">Belongs to the FGAMS family.</text>
</comment>
<comment type="function">
    <text evidence="8">Part of the phosphoribosylformylglycinamidine synthase complex involved in the purines biosynthetic pathway. Catalyzes the ATP-dependent conversion of formylglycinamide ribonucleotide (FGAR) and glutamine to yield formylglycinamidine ribonucleotide (FGAM) and glutamate. The FGAM synthase complex is composed of three subunits. PurQ produces an ammonia molecule by converting glutamine to glutamate. PurL transfers the ammonia molecule to FGAR to form FGAM in an ATP-dependent manner. PurS interacts with PurQ and PurL and is thought to assist in the transfer of the ammonia molecule from PurQ to PurL.</text>
</comment>
<dbReference type="EC" id="6.3.5.3" evidence="8"/>
<dbReference type="Pfam" id="PF02769">
    <property type="entry name" value="AIRS_C"/>
    <property type="match status" value="2"/>
</dbReference>
<evidence type="ECO:0000256" key="6">
    <source>
        <dbReference type="ARBA" id="ARBA00022840"/>
    </source>
</evidence>
<evidence type="ECO:0000256" key="3">
    <source>
        <dbReference type="ARBA" id="ARBA00022723"/>
    </source>
</evidence>
<dbReference type="GO" id="GO:0005524">
    <property type="term" value="F:ATP binding"/>
    <property type="evidence" value="ECO:0007669"/>
    <property type="project" value="UniProtKB-UniRule"/>
</dbReference>
<keyword evidence="2 8" id="KW-0436">Ligase</keyword>
<feature type="domain" description="PurM-like C-terminal" evidence="10">
    <location>
        <begin position="237"/>
        <end position="392"/>
    </location>
</feature>
<dbReference type="CDD" id="cd02204">
    <property type="entry name" value="PurL_repeat2"/>
    <property type="match status" value="1"/>
</dbReference>
<feature type="binding site" evidence="8">
    <location>
        <position position="82"/>
    </location>
    <ligand>
        <name>ATP</name>
        <dbReference type="ChEBI" id="CHEBI:30616"/>
    </ligand>
</feature>